<dbReference type="PANTHER" id="PTHR11040">
    <property type="entry name" value="ZINC/IRON TRANSPORTER"/>
    <property type="match status" value="1"/>
</dbReference>
<dbReference type="GO" id="GO:0005385">
    <property type="term" value="F:zinc ion transmembrane transporter activity"/>
    <property type="evidence" value="ECO:0007669"/>
    <property type="project" value="TreeGrafter"/>
</dbReference>
<evidence type="ECO:0000313" key="7">
    <source>
        <dbReference type="Proteomes" id="UP001304300"/>
    </source>
</evidence>
<keyword evidence="2 5" id="KW-0812">Transmembrane</keyword>
<evidence type="ECO:0000256" key="4">
    <source>
        <dbReference type="ARBA" id="ARBA00023136"/>
    </source>
</evidence>
<feature type="transmembrane region" description="Helical" evidence="5">
    <location>
        <begin position="79"/>
        <end position="97"/>
    </location>
</feature>
<feature type="transmembrane region" description="Helical" evidence="5">
    <location>
        <begin position="195"/>
        <end position="216"/>
    </location>
</feature>
<proteinExistence type="predicted"/>
<feature type="transmembrane region" description="Helical" evidence="5">
    <location>
        <begin position="40"/>
        <end position="59"/>
    </location>
</feature>
<feature type="transmembrane region" description="Helical" evidence="5">
    <location>
        <begin position="6"/>
        <end position="28"/>
    </location>
</feature>
<dbReference type="Proteomes" id="UP001304300">
    <property type="component" value="Chromosome"/>
</dbReference>
<feature type="transmembrane region" description="Helical" evidence="5">
    <location>
        <begin position="162"/>
        <end position="183"/>
    </location>
</feature>
<dbReference type="InterPro" id="IPR003689">
    <property type="entry name" value="ZIP"/>
</dbReference>
<comment type="subcellular location">
    <subcellularLocation>
        <location evidence="1">Membrane</location>
        <topology evidence="1">Multi-pass membrane protein</topology>
    </subcellularLocation>
</comment>
<protein>
    <submittedName>
        <fullName evidence="6">ZIP family metal transporter</fullName>
    </submittedName>
</protein>
<evidence type="ECO:0000256" key="2">
    <source>
        <dbReference type="ARBA" id="ARBA00022692"/>
    </source>
</evidence>
<evidence type="ECO:0000313" key="6">
    <source>
        <dbReference type="EMBL" id="WOO41094.1"/>
    </source>
</evidence>
<evidence type="ECO:0000256" key="1">
    <source>
        <dbReference type="ARBA" id="ARBA00004141"/>
    </source>
</evidence>
<keyword evidence="7" id="KW-1185">Reference proteome</keyword>
<keyword evidence="3 5" id="KW-1133">Transmembrane helix</keyword>
<accession>A0AAQ3LAP9</accession>
<feature type="transmembrane region" description="Helical" evidence="5">
    <location>
        <begin position="228"/>
        <end position="248"/>
    </location>
</feature>
<dbReference type="AlphaFoldDB" id="A0AAQ3LAP9"/>
<dbReference type="Pfam" id="PF02535">
    <property type="entry name" value="Zip"/>
    <property type="match status" value="2"/>
</dbReference>
<name>A0AAQ3LAP9_9BACT</name>
<evidence type="ECO:0000256" key="3">
    <source>
        <dbReference type="ARBA" id="ARBA00022989"/>
    </source>
</evidence>
<sequence length="277" mass="29845">MSPEALKVVGVVIIFVVALLGGWLPALFRKSTKAATFFSLGNAFAGGVFLGAGMLHMLPHAAETFNHMADAHAGHHVHATPWAFILASAGILLILLIEKVIPTRRDFDETFMIDEVVGESCHKHAHGNHLHGATYPTILLAALSVHALFAGIAMGAESGVKEIAAILLAILAHKLVESFALGVTLAGSEYRRKTIIRLIIIFALMTPIGVLLGASIMNMVDGHSRELAGAIFNSIAAGTFIYIATMDILNEEFHRPQMRWQKFTLVLVGFIAMSLIH</sequence>
<reference evidence="6 7" key="1">
    <citation type="submission" date="2023-10" db="EMBL/GenBank/DDBJ databases">
        <title>Rubellicoccus peritrichatus gen. nov., sp. nov., isolated from an algae of coral reef tank.</title>
        <authorList>
            <person name="Luo J."/>
        </authorList>
    </citation>
    <scope>NUCLEOTIDE SEQUENCE [LARGE SCALE GENOMIC DNA]</scope>
    <source>
        <strain evidence="6 7">CR14</strain>
    </source>
</reference>
<dbReference type="KEGG" id="puo:RZN69_20940"/>
<organism evidence="6 7">
    <name type="scientific">Rubellicoccus peritrichatus</name>
    <dbReference type="NCBI Taxonomy" id="3080537"/>
    <lineage>
        <taxon>Bacteria</taxon>
        <taxon>Pseudomonadati</taxon>
        <taxon>Verrucomicrobiota</taxon>
        <taxon>Opitutia</taxon>
        <taxon>Puniceicoccales</taxon>
        <taxon>Cerasicoccaceae</taxon>
        <taxon>Rubellicoccus</taxon>
    </lineage>
</organism>
<dbReference type="GO" id="GO:0016020">
    <property type="term" value="C:membrane"/>
    <property type="evidence" value="ECO:0007669"/>
    <property type="project" value="UniProtKB-SubCell"/>
</dbReference>
<feature type="transmembrane region" description="Helical" evidence="5">
    <location>
        <begin position="133"/>
        <end position="156"/>
    </location>
</feature>
<dbReference type="RefSeq" id="WP_317833469.1">
    <property type="nucleotide sequence ID" value="NZ_CP136920.1"/>
</dbReference>
<evidence type="ECO:0000256" key="5">
    <source>
        <dbReference type="SAM" id="Phobius"/>
    </source>
</evidence>
<dbReference type="PANTHER" id="PTHR11040:SF140">
    <property type="entry name" value="ZRT (ZRT), IRT- (IRT-) LIKE PROTEIN TRANSPORTER"/>
    <property type="match status" value="1"/>
</dbReference>
<gene>
    <name evidence="6" type="ORF">RZN69_20940</name>
</gene>
<dbReference type="EMBL" id="CP136920">
    <property type="protein sequence ID" value="WOO41094.1"/>
    <property type="molecule type" value="Genomic_DNA"/>
</dbReference>
<keyword evidence="4 5" id="KW-0472">Membrane</keyword>